<proteinExistence type="predicted"/>
<comment type="caution">
    <text evidence="2">The sequence shown here is derived from an EMBL/GenBank/DDBJ whole genome shotgun (WGS) entry which is preliminary data.</text>
</comment>
<name>A0A3N1LIM3_9PROT</name>
<organism evidence="2 3">
    <name type="scientific">Stella humosa</name>
    <dbReference type="NCBI Taxonomy" id="94"/>
    <lineage>
        <taxon>Bacteria</taxon>
        <taxon>Pseudomonadati</taxon>
        <taxon>Pseudomonadota</taxon>
        <taxon>Alphaproteobacteria</taxon>
        <taxon>Rhodospirillales</taxon>
        <taxon>Stellaceae</taxon>
        <taxon>Stella</taxon>
    </lineage>
</organism>
<dbReference type="InterPro" id="IPR050563">
    <property type="entry name" value="4-hydroxybenzoyl-CoA_TE"/>
</dbReference>
<dbReference type="PANTHER" id="PTHR31793">
    <property type="entry name" value="4-HYDROXYBENZOYL-COA THIOESTERASE FAMILY MEMBER"/>
    <property type="match status" value="1"/>
</dbReference>
<reference evidence="2 3" key="1">
    <citation type="submission" date="2018-11" db="EMBL/GenBank/DDBJ databases">
        <title>Genomic Encyclopedia of Type Strains, Phase IV (KMG-IV): sequencing the most valuable type-strain genomes for metagenomic binning, comparative biology and taxonomic classification.</title>
        <authorList>
            <person name="Goeker M."/>
        </authorList>
    </citation>
    <scope>NUCLEOTIDE SEQUENCE [LARGE SCALE GENOMIC DNA]</scope>
    <source>
        <strain evidence="2 3">DSM 5900</strain>
    </source>
</reference>
<dbReference type="Proteomes" id="UP000278222">
    <property type="component" value="Unassembled WGS sequence"/>
</dbReference>
<dbReference type="InterPro" id="IPR029069">
    <property type="entry name" value="HotDog_dom_sf"/>
</dbReference>
<dbReference type="SUPFAM" id="SSF54637">
    <property type="entry name" value="Thioesterase/thiol ester dehydrase-isomerase"/>
    <property type="match status" value="1"/>
</dbReference>
<dbReference type="AlphaFoldDB" id="A0A3N1LIM3"/>
<dbReference type="GO" id="GO:0047617">
    <property type="term" value="F:fatty acyl-CoA hydrolase activity"/>
    <property type="evidence" value="ECO:0007669"/>
    <property type="project" value="TreeGrafter"/>
</dbReference>
<evidence type="ECO:0000313" key="2">
    <source>
        <dbReference type="EMBL" id="ROP91387.1"/>
    </source>
</evidence>
<dbReference type="PANTHER" id="PTHR31793:SF2">
    <property type="entry name" value="BLR1345 PROTEIN"/>
    <property type="match status" value="1"/>
</dbReference>
<gene>
    <name evidence="2" type="ORF">EDC65_3254</name>
</gene>
<sequence>MSDTLNDERLFAEHAGRVKPEWIDVNGHMNLAYYLLAFDQGTDTLLHRHGIGSTYTRSSNCGFFVLETHLTYERELLEGEPFRIHTHILGLDAKRLHYFHAMFHAEKGFLSATNEIMAVHVDLAVRRSVAWPGAAMASLSAMAEQHRAVPRPPQAGRSIGMERRRAA</sequence>
<evidence type="ECO:0000313" key="3">
    <source>
        <dbReference type="Proteomes" id="UP000278222"/>
    </source>
</evidence>
<dbReference type="Pfam" id="PF13279">
    <property type="entry name" value="4HBT_2"/>
    <property type="match status" value="1"/>
</dbReference>
<dbReference type="Gene3D" id="3.10.129.10">
    <property type="entry name" value="Hotdog Thioesterase"/>
    <property type="match status" value="1"/>
</dbReference>
<protein>
    <submittedName>
        <fullName evidence="2">Acyl-CoA thioester hydrolase</fullName>
    </submittedName>
</protein>
<dbReference type="RefSeq" id="WP_123691213.1">
    <property type="nucleotide sequence ID" value="NZ_AP019700.1"/>
</dbReference>
<keyword evidence="3" id="KW-1185">Reference proteome</keyword>
<evidence type="ECO:0000256" key="1">
    <source>
        <dbReference type="SAM" id="MobiDB-lite"/>
    </source>
</evidence>
<dbReference type="CDD" id="cd00586">
    <property type="entry name" value="4HBT"/>
    <property type="match status" value="1"/>
</dbReference>
<accession>A0A3N1LIM3</accession>
<feature type="region of interest" description="Disordered" evidence="1">
    <location>
        <begin position="143"/>
        <end position="167"/>
    </location>
</feature>
<dbReference type="EMBL" id="RJKX01000014">
    <property type="protein sequence ID" value="ROP91387.1"/>
    <property type="molecule type" value="Genomic_DNA"/>
</dbReference>
<keyword evidence="2" id="KW-0378">Hydrolase</keyword>
<dbReference type="OrthoDB" id="9803287at2"/>